<accession>A0A3S4FL22</accession>
<feature type="transmembrane region" description="Helical" evidence="1">
    <location>
        <begin position="23"/>
        <end position="46"/>
    </location>
</feature>
<sequence length="137" mass="14279">MQKIFERSGGDDRLGEDDAEVRAAIRFAVLAAAGGVGFLIMAALWVSTCGGRAGIDTAACGPPQRTLLAFGAPLILFASGVWAFVRTYRVWRGGGTWWGWHGAGWFLLTLMVVAVSLGVPSIAGPALASTLGSALLE</sequence>
<keyword evidence="1" id="KW-0812">Transmembrane</keyword>
<dbReference type="Proteomes" id="UP000269998">
    <property type="component" value="Chromosome"/>
</dbReference>
<keyword evidence="3" id="KW-1185">Reference proteome</keyword>
<evidence type="ECO:0000313" key="3">
    <source>
        <dbReference type="Proteomes" id="UP000269998"/>
    </source>
</evidence>
<protein>
    <recommendedName>
        <fullName evidence="4">Transmembrane protein</fullName>
    </recommendedName>
</protein>
<keyword evidence="1" id="KW-0472">Membrane</keyword>
<dbReference type="KEGG" id="mbai:MB901379_01140"/>
<gene>
    <name evidence="2" type="ORF">MB901379_01140</name>
</gene>
<evidence type="ECO:0008006" key="4">
    <source>
        <dbReference type="Google" id="ProtNLM"/>
    </source>
</evidence>
<dbReference type="EMBL" id="LR130759">
    <property type="protein sequence ID" value="VDM87596.1"/>
    <property type="molecule type" value="Genomic_DNA"/>
</dbReference>
<evidence type="ECO:0000313" key="2">
    <source>
        <dbReference type="EMBL" id="VDM87596.1"/>
    </source>
</evidence>
<dbReference type="RefSeq" id="WP_174236988.1">
    <property type="nucleotide sequence ID" value="NZ_CBCSKE010000006.1"/>
</dbReference>
<feature type="transmembrane region" description="Helical" evidence="1">
    <location>
        <begin position="67"/>
        <end position="85"/>
    </location>
</feature>
<organism evidence="2 3">
    <name type="scientific">Mycobacterium basiliense</name>
    <dbReference type="NCBI Taxonomy" id="2094119"/>
    <lineage>
        <taxon>Bacteria</taxon>
        <taxon>Bacillati</taxon>
        <taxon>Actinomycetota</taxon>
        <taxon>Actinomycetes</taxon>
        <taxon>Mycobacteriales</taxon>
        <taxon>Mycobacteriaceae</taxon>
        <taxon>Mycobacterium</taxon>
    </lineage>
</organism>
<feature type="transmembrane region" description="Helical" evidence="1">
    <location>
        <begin position="105"/>
        <end position="128"/>
    </location>
</feature>
<dbReference type="AlphaFoldDB" id="A0A3S4FL22"/>
<reference evidence="3" key="1">
    <citation type="submission" date="2018-02" db="EMBL/GenBank/DDBJ databases">
        <authorList>
            <person name="Seth-Smith MB H."/>
            <person name="Seth-Smith H."/>
        </authorList>
    </citation>
    <scope>NUCLEOTIDE SEQUENCE [LARGE SCALE GENOMIC DNA]</scope>
</reference>
<name>A0A3S4FL22_9MYCO</name>
<keyword evidence="1" id="KW-1133">Transmembrane helix</keyword>
<evidence type="ECO:0000256" key="1">
    <source>
        <dbReference type="SAM" id="Phobius"/>
    </source>
</evidence>
<proteinExistence type="predicted"/>